<keyword evidence="11" id="KW-1185">Reference proteome</keyword>
<evidence type="ECO:0000259" key="9">
    <source>
        <dbReference type="Pfam" id="PF09335"/>
    </source>
</evidence>
<keyword evidence="6 7" id="KW-0472">Membrane</keyword>
<dbReference type="GO" id="GO:0005886">
    <property type="term" value="C:plasma membrane"/>
    <property type="evidence" value="ECO:0007669"/>
    <property type="project" value="UniProtKB-SubCell"/>
</dbReference>
<feature type="transmembrane region" description="Helical" evidence="7">
    <location>
        <begin position="24"/>
        <end position="42"/>
    </location>
</feature>
<evidence type="ECO:0000313" key="10">
    <source>
        <dbReference type="EMBL" id="NED98384.1"/>
    </source>
</evidence>
<dbReference type="InterPro" id="IPR032816">
    <property type="entry name" value="VTT_dom"/>
</dbReference>
<comment type="subcellular location">
    <subcellularLocation>
        <location evidence="1 7">Cell membrane</location>
        <topology evidence="1 7">Multi-pass membrane protein</topology>
    </subcellularLocation>
</comment>
<name>A0A6N9YTU1_9ACTN</name>
<evidence type="ECO:0000256" key="2">
    <source>
        <dbReference type="ARBA" id="ARBA00010792"/>
    </source>
</evidence>
<evidence type="ECO:0000256" key="3">
    <source>
        <dbReference type="ARBA" id="ARBA00022475"/>
    </source>
</evidence>
<accession>A0A6N9YTU1</accession>
<reference evidence="10 11" key="1">
    <citation type="submission" date="2020-02" db="EMBL/GenBank/DDBJ databases">
        <authorList>
            <person name="Li X.-J."/>
            <person name="Feng X.-M."/>
        </authorList>
    </citation>
    <scope>NUCLEOTIDE SEQUENCE [LARGE SCALE GENOMIC DNA]</scope>
    <source>
        <strain evidence="10 11">CGMCC 4.7225</strain>
    </source>
</reference>
<feature type="transmembrane region" description="Helical" evidence="7">
    <location>
        <begin position="149"/>
        <end position="169"/>
    </location>
</feature>
<protein>
    <submittedName>
        <fullName evidence="10">DedA family protein</fullName>
    </submittedName>
</protein>
<dbReference type="PANTHER" id="PTHR30353">
    <property type="entry name" value="INNER MEMBRANE PROTEIN DEDA-RELATED"/>
    <property type="match status" value="1"/>
</dbReference>
<feature type="region of interest" description="Disordered" evidence="8">
    <location>
        <begin position="218"/>
        <end position="248"/>
    </location>
</feature>
<evidence type="ECO:0000256" key="8">
    <source>
        <dbReference type="SAM" id="MobiDB-lite"/>
    </source>
</evidence>
<keyword evidence="3 7" id="KW-1003">Cell membrane</keyword>
<dbReference type="EMBL" id="JAAGOB010000019">
    <property type="protein sequence ID" value="NED98384.1"/>
    <property type="molecule type" value="Genomic_DNA"/>
</dbReference>
<dbReference type="Pfam" id="PF09335">
    <property type="entry name" value="VTT_dom"/>
    <property type="match status" value="1"/>
</dbReference>
<feature type="transmembrane region" description="Helical" evidence="7">
    <location>
        <begin position="62"/>
        <end position="84"/>
    </location>
</feature>
<dbReference type="RefSeq" id="WP_163821166.1">
    <property type="nucleotide sequence ID" value="NZ_JAAGOB010000019.1"/>
</dbReference>
<gene>
    <name evidence="10" type="ORF">G1H11_24085</name>
</gene>
<evidence type="ECO:0000313" key="11">
    <source>
        <dbReference type="Proteomes" id="UP000469185"/>
    </source>
</evidence>
<organism evidence="10 11">
    <name type="scientific">Phytoactinopolyspora alkaliphila</name>
    <dbReference type="NCBI Taxonomy" id="1783498"/>
    <lineage>
        <taxon>Bacteria</taxon>
        <taxon>Bacillati</taxon>
        <taxon>Actinomycetota</taxon>
        <taxon>Actinomycetes</taxon>
        <taxon>Jiangellales</taxon>
        <taxon>Jiangellaceae</taxon>
        <taxon>Phytoactinopolyspora</taxon>
    </lineage>
</organism>
<dbReference type="PANTHER" id="PTHR30353:SF0">
    <property type="entry name" value="TRANSMEMBRANE PROTEIN"/>
    <property type="match status" value="1"/>
</dbReference>
<proteinExistence type="inferred from homology"/>
<evidence type="ECO:0000256" key="4">
    <source>
        <dbReference type="ARBA" id="ARBA00022692"/>
    </source>
</evidence>
<dbReference type="InterPro" id="IPR032818">
    <property type="entry name" value="DedA-like"/>
</dbReference>
<comment type="caution">
    <text evidence="10">The sequence shown here is derived from an EMBL/GenBank/DDBJ whole genome shotgun (WGS) entry which is preliminary data.</text>
</comment>
<keyword evidence="5 7" id="KW-1133">Transmembrane helix</keyword>
<comment type="similarity">
    <text evidence="2 7">Belongs to the DedA family.</text>
</comment>
<sequence length="248" mass="26257">MLEELGEFADAILAVAEDAMSSPWIYALIFGFAMLDAFFPVVPGETLVITAGVFAASGEPSLLWVIVAAAVGAFVGDHVSYAIGRTAGVRLRNRFLGGKRATTAIAWATDALERRGGLILVVARYIPGGRTAVTLTCGTVHYPLRKFSLFDLFAGLSWGAYSGLIGYFGGKAFEEDPLRGLLLGLGIALGITVLVELIRHVINRRRRTNGRLSHLGVEDGSEVETADGEAAGLVEVPDLPDDGGPQRG</sequence>
<dbReference type="Proteomes" id="UP000469185">
    <property type="component" value="Unassembled WGS sequence"/>
</dbReference>
<feature type="domain" description="VTT" evidence="9">
    <location>
        <begin position="42"/>
        <end position="167"/>
    </location>
</feature>
<dbReference type="AlphaFoldDB" id="A0A6N9YTU1"/>
<evidence type="ECO:0000256" key="5">
    <source>
        <dbReference type="ARBA" id="ARBA00022989"/>
    </source>
</evidence>
<evidence type="ECO:0000256" key="6">
    <source>
        <dbReference type="ARBA" id="ARBA00023136"/>
    </source>
</evidence>
<feature type="transmembrane region" description="Helical" evidence="7">
    <location>
        <begin position="181"/>
        <end position="202"/>
    </location>
</feature>
<evidence type="ECO:0000256" key="1">
    <source>
        <dbReference type="ARBA" id="ARBA00004651"/>
    </source>
</evidence>
<keyword evidence="4 7" id="KW-0812">Transmembrane</keyword>
<evidence type="ECO:0000256" key="7">
    <source>
        <dbReference type="RuleBase" id="RU367016"/>
    </source>
</evidence>